<organism evidence="3 4">
    <name type="scientific">Ooceraea biroi</name>
    <name type="common">Clonal raider ant</name>
    <name type="synonym">Cerapachys biroi</name>
    <dbReference type="NCBI Taxonomy" id="2015173"/>
    <lineage>
        <taxon>Eukaryota</taxon>
        <taxon>Metazoa</taxon>
        <taxon>Ecdysozoa</taxon>
        <taxon>Arthropoda</taxon>
        <taxon>Hexapoda</taxon>
        <taxon>Insecta</taxon>
        <taxon>Pterygota</taxon>
        <taxon>Neoptera</taxon>
        <taxon>Endopterygota</taxon>
        <taxon>Hymenoptera</taxon>
        <taxon>Apocrita</taxon>
        <taxon>Aculeata</taxon>
        <taxon>Formicoidea</taxon>
        <taxon>Formicidae</taxon>
        <taxon>Dorylinae</taxon>
        <taxon>Ooceraea</taxon>
    </lineage>
</organism>
<feature type="domain" description="DUF4817" evidence="2">
    <location>
        <begin position="9"/>
        <end position="58"/>
    </location>
</feature>
<evidence type="ECO:0000313" key="4">
    <source>
        <dbReference type="Proteomes" id="UP000053097"/>
    </source>
</evidence>
<proteinExistence type="predicted"/>
<gene>
    <name evidence="3" type="ORF">X777_07655</name>
</gene>
<reference evidence="3 4" key="1">
    <citation type="journal article" date="2014" name="Curr. Biol.">
        <title>The genome of the clonal raider ant Cerapachys biroi.</title>
        <authorList>
            <person name="Oxley P.R."/>
            <person name="Ji L."/>
            <person name="Fetter-Pruneda I."/>
            <person name="McKenzie S.K."/>
            <person name="Li C."/>
            <person name="Hu H."/>
            <person name="Zhang G."/>
            <person name="Kronauer D.J."/>
        </authorList>
    </citation>
    <scope>NUCLEOTIDE SEQUENCE [LARGE SCALE GENOMIC DNA]</scope>
</reference>
<keyword evidence="1" id="KW-0472">Membrane</keyword>
<evidence type="ECO:0000313" key="3">
    <source>
        <dbReference type="EMBL" id="EZA52910.1"/>
    </source>
</evidence>
<accession>A0A026WA36</accession>
<feature type="transmembrane region" description="Helical" evidence="1">
    <location>
        <begin position="74"/>
        <end position="102"/>
    </location>
</feature>
<sequence>MSAYYSNDETADMHFMYGSANGSALAARRLYMEKFPNRRVPSHALFQNLHQCLCESGSFKEIFGTVQSKLDQFYIRYCITMTFFILLLLKATHLQVVLLYLLSMVPKKTS</sequence>
<dbReference type="Proteomes" id="UP000053097">
    <property type="component" value="Unassembled WGS sequence"/>
</dbReference>
<dbReference type="InterPro" id="IPR032135">
    <property type="entry name" value="DUF4817"/>
</dbReference>
<dbReference type="AlphaFoldDB" id="A0A026WA36"/>
<dbReference type="EMBL" id="KK107305">
    <property type="protein sequence ID" value="EZA52910.1"/>
    <property type="molecule type" value="Genomic_DNA"/>
</dbReference>
<protein>
    <recommendedName>
        <fullName evidence="2">DUF4817 domain-containing protein</fullName>
    </recommendedName>
</protein>
<keyword evidence="1" id="KW-1133">Transmembrane helix</keyword>
<name>A0A026WA36_OOCBI</name>
<dbReference type="Pfam" id="PF16087">
    <property type="entry name" value="DUF4817"/>
    <property type="match status" value="1"/>
</dbReference>
<evidence type="ECO:0000256" key="1">
    <source>
        <dbReference type="SAM" id="Phobius"/>
    </source>
</evidence>
<keyword evidence="1" id="KW-0812">Transmembrane</keyword>
<keyword evidence="4" id="KW-1185">Reference proteome</keyword>
<evidence type="ECO:0000259" key="2">
    <source>
        <dbReference type="Pfam" id="PF16087"/>
    </source>
</evidence>